<dbReference type="EMBL" id="NJHN03000034">
    <property type="protein sequence ID" value="KAH9423052.1"/>
    <property type="molecule type" value="Genomic_DNA"/>
</dbReference>
<evidence type="ECO:0000313" key="1">
    <source>
        <dbReference type="EMBL" id="KAH9423052.1"/>
    </source>
</evidence>
<accession>A0ABQ8JKC2</accession>
<protein>
    <submittedName>
        <fullName evidence="1">Uncharacterized protein</fullName>
    </submittedName>
</protein>
<proteinExistence type="predicted"/>
<organism evidence="1 2">
    <name type="scientific">Dermatophagoides pteronyssinus</name>
    <name type="common">European house dust mite</name>
    <dbReference type="NCBI Taxonomy" id="6956"/>
    <lineage>
        <taxon>Eukaryota</taxon>
        <taxon>Metazoa</taxon>
        <taxon>Ecdysozoa</taxon>
        <taxon>Arthropoda</taxon>
        <taxon>Chelicerata</taxon>
        <taxon>Arachnida</taxon>
        <taxon>Acari</taxon>
        <taxon>Acariformes</taxon>
        <taxon>Sarcoptiformes</taxon>
        <taxon>Astigmata</taxon>
        <taxon>Psoroptidia</taxon>
        <taxon>Analgoidea</taxon>
        <taxon>Pyroglyphidae</taxon>
        <taxon>Dermatophagoidinae</taxon>
        <taxon>Dermatophagoides</taxon>
    </lineage>
</organism>
<name>A0ABQ8JKC2_DERPT</name>
<evidence type="ECO:0000313" key="2">
    <source>
        <dbReference type="Proteomes" id="UP000887458"/>
    </source>
</evidence>
<sequence>MYKNPNGDKTNIERQFLLAHRLKQNKYSDDLESGDASMMARWRWLVGDELMSFLIELWFDTRYHNQKIEKNLVGAAVLANDNSSCLGCISLRAQRYKRTLTTTKIYT</sequence>
<keyword evidence="2" id="KW-1185">Reference proteome</keyword>
<gene>
    <name evidence="1" type="ORF">DERP_007644</name>
</gene>
<reference evidence="1 2" key="2">
    <citation type="journal article" date="2022" name="Mol. Biol. Evol.">
        <title>Comparative Genomics Reveals Insights into the Divergent Evolution of Astigmatic Mites and Household Pest Adaptations.</title>
        <authorList>
            <person name="Xiong Q."/>
            <person name="Wan A.T."/>
            <person name="Liu X."/>
            <person name="Fung C.S."/>
            <person name="Xiao X."/>
            <person name="Malainual N."/>
            <person name="Hou J."/>
            <person name="Wang L."/>
            <person name="Wang M."/>
            <person name="Yang K.Y."/>
            <person name="Cui Y."/>
            <person name="Leung E.L."/>
            <person name="Nong W."/>
            <person name="Shin S.K."/>
            <person name="Au S.W."/>
            <person name="Jeong K.Y."/>
            <person name="Chew F.T."/>
            <person name="Hui J.H."/>
            <person name="Leung T.F."/>
            <person name="Tungtrongchitr A."/>
            <person name="Zhong N."/>
            <person name="Liu Z."/>
            <person name="Tsui S.K."/>
        </authorList>
    </citation>
    <scope>NUCLEOTIDE SEQUENCE [LARGE SCALE GENOMIC DNA]</scope>
    <source>
        <strain evidence="1">Derp</strain>
    </source>
</reference>
<reference evidence="1 2" key="1">
    <citation type="journal article" date="2018" name="J. Allergy Clin. Immunol.">
        <title>High-quality assembly of Dermatophagoides pteronyssinus genome and transcriptome reveals a wide range of novel allergens.</title>
        <authorList>
            <person name="Liu X.Y."/>
            <person name="Yang K.Y."/>
            <person name="Wang M.Q."/>
            <person name="Kwok J.S."/>
            <person name="Zeng X."/>
            <person name="Yang Z."/>
            <person name="Xiao X.J."/>
            <person name="Lau C.P."/>
            <person name="Li Y."/>
            <person name="Huang Z.M."/>
            <person name="Ba J.G."/>
            <person name="Yim A.K."/>
            <person name="Ouyang C.Y."/>
            <person name="Ngai S.M."/>
            <person name="Chan T.F."/>
            <person name="Leung E.L."/>
            <person name="Liu L."/>
            <person name="Liu Z.G."/>
            <person name="Tsui S.K."/>
        </authorList>
    </citation>
    <scope>NUCLEOTIDE SEQUENCE [LARGE SCALE GENOMIC DNA]</scope>
    <source>
        <strain evidence="1">Derp</strain>
    </source>
</reference>
<comment type="caution">
    <text evidence="1">The sequence shown here is derived from an EMBL/GenBank/DDBJ whole genome shotgun (WGS) entry which is preliminary data.</text>
</comment>
<dbReference type="Proteomes" id="UP000887458">
    <property type="component" value="Unassembled WGS sequence"/>
</dbReference>